<reference evidence="1" key="1">
    <citation type="journal article" date="2015" name="Nature">
        <title>Complex archaea that bridge the gap between prokaryotes and eukaryotes.</title>
        <authorList>
            <person name="Spang A."/>
            <person name="Saw J.H."/>
            <person name="Jorgensen S.L."/>
            <person name="Zaremba-Niedzwiedzka K."/>
            <person name="Martijn J."/>
            <person name="Lind A.E."/>
            <person name="van Eijk R."/>
            <person name="Schleper C."/>
            <person name="Guy L."/>
            <person name="Ettema T.J."/>
        </authorList>
    </citation>
    <scope>NUCLEOTIDE SEQUENCE</scope>
</reference>
<accession>A0A0F9CSG2</accession>
<protein>
    <recommendedName>
        <fullName evidence="2">AB hydrolase-1 domain-containing protein</fullName>
    </recommendedName>
</protein>
<feature type="non-terminal residue" evidence="1">
    <location>
        <position position="98"/>
    </location>
</feature>
<dbReference type="AlphaFoldDB" id="A0A0F9CSG2"/>
<comment type="caution">
    <text evidence="1">The sequence shown here is derived from an EMBL/GenBank/DDBJ whole genome shotgun (WGS) entry which is preliminary data.</text>
</comment>
<gene>
    <name evidence="1" type="ORF">LCGC14_2366060</name>
</gene>
<dbReference type="SUPFAM" id="SSF53474">
    <property type="entry name" value="alpha/beta-Hydrolases"/>
    <property type="match status" value="1"/>
</dbReference>
<sequence length="98" mass="11164">MAKVDLTASPLWYFDNENKDEEHCILFIHGNSIDCGIFNPLLEMNYFQNFRLLAPDLPGHGKTGSLDVENYTINSLVNILEEFTIGLNVQSLITFQKL</sequence>
<dbReference type="Gene3D" id="3.40.50.1820">
    <property type="entry name" value="alpha/beta hydrolase"/>
    <property type="match status" value="1"/>
</dbReference>
<evidence type="ECO:0000313" key="1">
    <source>
        <dbReference type="EMBL" id="KKL44401.1"/>
    </source>
</evidence>
<dbReference type="PANTHER" id="PTHR43798">
    <property type="entry name" value="MONOACYLGLYCEROL LIPASE"/>
    <property type="match status" value="1"/>
</dbReference>
<dbReference type="InterPro" id="IPR050266">
    <property type="entry name" value="AB_hydrolase_sf"/>
</dbReference>
<dbReference type="EMBL" id="LAZR01034773">
    <property type="protein sequence ID" value="KKL44401.1"/>
    <property type="molecule type" value="Genomic_DNA"/>
</dbReference>
<dbReference type="InterPro" id="IPR029058">
    <property type="entry name" value="AB_hydrolase_fold"/>
</dbReference>
<proteinExistence type="predicted"/>
<evidence type="ECO:0008006" key="2">
    <source>
        <dbReference type="Google" id="ProtNLM"/>
    </source>
</evidence>
<name>A0A0F9CSG2_9ZZZZ</name>
<organism evidence="1">
    <name type="scientific">marine sediment metagenome</name>
    <dbReference type="NCBI Taxonomy" id="412755"/>
    <lineage>
        <taxon>unclassified sequences</taxon>
        <taxon>metagenomes</taxon>
        <taxon>ecological metagenomes</taxon>
    </lineage>
</organism>